<sequence>MLPSRGVLRSLPSARATSSISSQAISRAPRRLGNGRQFSTSLRSGAAPWTALRTANSRLAGSMAIGGSLETRRAISLWNKNPNPESTASASAPPQSPVLSQQVEPAAFDSAAAAAAPSSVPPPAEPIAAVADAAPSASSIPEIDAASLLDLPEQIGYLKTLGLDFGWGPSSVMQWALEHVHVYSGLPWWGSIAATAILLRLALLKPLLKSQETTARLQILQRDPKYEELKNASLEATTRGDSKAMMEYRRDLAMMNRAAGVNPLNALWGFLQIPFGYGMFRVLNGACSIPVPGLENGGFLWVTDLSVPDPLYILPILGPLTMFAMMRTAGANATAQQKAQQKLMMWILGPISVGVTLYLPGAVQWYFFVSGAIGVVQNYLLTLPSFRRNPAFNTIPATGTYQAPRAGSNDDGSIKGVFANVQQTIHKAKGGAGNYVEEARKREEAKTAEKFQEKKLEQHRQRNWGNIRK</sequence>
<protein>
    <submittedName>
        <fullName evidence="1">YidC/Oxa1 family membrane protein insertase</fullName>
    </submittedName>
</protein>
<accession>A0ACC3ZH22</accession>
<evidence type="ECO:0000313" key="1">
    <source>
        <dbReference type="EMBL" id="KAL0943335.1"/>
    </source>
</evidence>
<name>A0ACC3ZH22_COLTU</name>
<keyword evidence="2" id="KW-1185">Reference proteome</keyword>
<organism evidence="1 2">
    <name type="scientific">Colletotrichum truncatum</name>
    <name type="common">Anthracnose fungus</name>
    <name type="synonym">Colletotrichum capsici</name>
    <dbReference type="NCBI Taxonomy" id="5467"/>
    <lineage>
        <taxon>Eukaryota</taxon>
        <taxon>Fungi</taxon>
        <taxon>Dikarya</taxon>
        <taxon>Ascomycota</taxon>
        <taxon>Pezizomycotina</taxon>
        <taxon>Sordariomycetes</taxon>
        <taxon>Hypocreomycetidae</taxon>
        <taxon>Glomerellales</taxon>
        <taxon>Glomerellaceae</taxon>
        <taxon>Colletotrichum</taxon>
        <taxon>Colletotrichum truncatum species complex</taxon>
    </lineage>
</organism>
<dbReference type="Proteomes" id="UP000805649">
    <property type="component" value="Unassembled WGS sequence"/>
</dbReference>
<reference evidence="1 2" key="1">
    <citation type="journal article" date="2020" name="Phytopathology">
        <title>Genome Sequence Resources of Colletotrichum truncatum, C. plurivorum, C. musicola, and C. sojae: Four Species Pathogenic to Soybean (Glycine max).</title>
        <authorList>
            <person name="Rogerio F."/>
            <person name="Boufleur T.R."/>
            <person name="Ciampi-Guillardi M."/>
            <person name="Sukno S.A."/>
            <person name="Thon M.R."/>
            <person name="Massola Junior N.S."/>
            <person name="Baroncelli R."/>
        </authorList>
    </citation>
    <scope>NUCLEOTIDE SEQUENCE [LARGE SCALE GENOMIC DNA]</scope>
    <source>
        <strain evidence="1 2">CMES1059</strain>
    </source>
</reference>
<gene>
    <name evidence="1" type="ORF">CTRU02_201221</name>
</gene>
<proteinExistence type="predicted"/>
<evidence type="ECO:0000313" key="2">
    <source>
        <dbReference type="Proteomes" id="UP000805649"/>
    </source>
</evidence>
<dbReference type="EMBL" id="VUJX02000001">
    <property type="protein sequence ID" value="KAL0943335.1"/>
    <property type="molecule type" value="Genomic_DNA"/>
</dbReference>
<comment type="caution">
    <text evidence="1">The sequence shown here is derived from an EMBL/GenBank/DDBJ whole genome shotgun (WGS) entry which is preliminary data.</text>
</comment>